<dbReference type="EMBL" id="JACATZ010000001">
    <property type="protein sequence ID" value="NWJ46443.1"/>
    <property type="molecule type" value="Genomic_DNA"/>
</dbReference>
<evidence type="ECO:0000256" key="1">
    <source>
        <dbReference type="ARBA" id="ARBA00022603"/>
    </source>
</evidence>
<reference evidence="3 5" key="1">
    <citation type="submission" date="2020-06" db="EMBL/GenBank/DDBJ databases">
        <title>Anoxygenic phototrophic Chloroflexota member uses a Type I reaction center.</title>
        <authorList>
            <person name="Tsuji J.M."/>
            <person name="Shaw N.A."/>
            <person name="Nagashima S."/>
            <person name="Venkiteswaran J."/>
            <person name="Schiff S.L."/>
            <person name="Hanada S."/>
            <person name="Tank M."/>
            <person name="Neufeld J.D."/>
        </authorList>
    </citation>
    <scope>NUCLEOTIDE SEQUENCE [LARGE SCALE GENOMIC DNA]</scope>
    <source>
        <strain evidence="3">L227-S17</strain>
    </source>
</reference>
<dbReference type="GO" id="GO:0008170">
    <property type="term" value="F:N-methyltransferase activity"/>
    <property type="evidence" value="ECO:0007669"/>
    <property type="project" value="InterPro"/>
</dbReference>
<dbReference type="Proteomes" id="UP000521676">
    <property type="component" value="Unassembled WGS sequence"/>
</dbReference>
<dbReference type="InterPro" id="IPR029063">
    <property type="entry name" value="SAM-dependent_MTases_sf"/>
</dbReference>
<dbReference type="AlphaFoldDB" id="A0A8T7LZC3"/>
<evidence type="ECO:0000313" key="4">
    <source>
        <dbReference type="EMBL" id="WJW65811.1"/>
    </source>
</evidence>
<gene>
    <name evidence="3" type="ORF">HXX08_11240</name>
    <name evidence="4" type="ORF">OZ401_001590</name>
</gene>
<dbReference type="GO" id="GO:0003677">
    <property type="term" value="F:DNA binding"/>
    <property type="evidence" value="ECO:0007669"/>
    <property type="project" value="InterPro"/>
</dbReference>
<dbReference type="RefSeq" id="WP_341467696.1">
    <property type="nucleotide sequence ID" value="NZ_CP128399.1"/>
</dbReference>
<evidence type="ECO:0000313" key="6">
    <source>
        <dbReference type="Proteomes" id="UP001431572"/>
    </source>
</evidence>
<reference evidence="4" key="2">
    <citation type="journal article" date="2024" name="Nature">
        <title>Anoxygenic phototroph of the Chloroflexota uses a type I reaction centre.</title>
        <authorList>
            <person name="Tsuji J.M."/>
            <person name="Shaw N.A."/>
            <person name="Nagashima S."/>
            <person name="Venkiteswaran J.J."/>
            <person name="Schiff S.L."/>
            <person name="Watanabe T."/>
            <person name="Fukui M."/>
            <person name="Hanada S."/>
            <person name="Tank M."/>
            <person name="Neufeld J.D."/>
        </authorList>
    </citation>
    <scope>NUCLEOTIDE SEQUENCE</scope>
    <source>
        <strain evidence="4">L227-S17</strain>
    </source>
</reference>
<keyword evidence="2" id="KW-0808">Transferase</keyword>
<protein>
    <recommendedName>
        <fullName evidence="7">Methyltransferase</fullName>
    </recommendedName>
</protein>
<dbReference type="EMBL" id="CP128399">
    <property type="protein sequence ID" value="WJW65811.1"/>
    <property type="molecule type" value="Genomic_DNA"/>
</dbReference>
<dbReference type="SUPFAM" id="SSF53335">
    <property type="entry name" value="S-adenosyl-L-methionine-dependent methyltransferases"/>
    <property type="match status" value="1"/>
</dbReference>
<dbReference type="PRINTS" id="PR00508">
    <property type="entry name" value="S21N4MTFRASE"/>
</dbReference>
<name>A0A8T7LZC3_9CHLR</name>
<evidence type="ECO:0008006" key="7">
    <source>
        <dbReference type="Google" id="ProtNLM"/>
    </source>
</evidence>
<accession>A0A8T7LZC3</accession>
<dbReference type="InterPro" id="IPR002052">
    <property type="entry name" value="DNA_methylase_N6_adenine_CS"/>
</dbReference>
<keyword evidence="1" id="KW-0489">Methyltransferase</keyword>
<dbReference type="Gene3D" id="3.40.50.150">
    <property type="entry name" value="Vaccinia Virus protein VP39"/>
    <property type="match status" value="1"/>
</dbReference>
<sequence>MTAQTVAVDYGDIWQVGKHFLCCGDIEQNHAERFLATGRFRPDIVYTDPPWGAALATGFRTKAGLSRQVDYAAFLAAFADSLQAVPIVFVEMGAKWEGQLHEALNHNQYKLARRWEITYYRTRRAILLAYTKYQFSIPILGDFTGLDDADTPLAVLQKNTSTNQVVFDPCTGKGLTALAADKLHLQFIGMELSPTRLAVGIERLCKQGNYTAQKIQSLAFKK</sequence>
<dbReference type="GO" id="GO:0032259">
    <property type="term" value="P:methylation"/>
    <property type="evidence" value="ECO:0007669"/>
    <property type="project" value="UniProtKB-KW"/>
</dbReference>
<evidence type="ECO:0000313" key="5">
    <source>
        <dbReference type="Proteomes" id="UP000521676"/>
    </source>
</evidence>
<proteinExistence type="predicted"/>
<organism evidence="3 5">
    <name type="scientific">Candidatus Chlorohelix allophototropha</name>
    <dbReference type="NCBI Taxonomy" id="3003348"/>
    <lineage>
        <taxon>Bacteria</taxon>
        <taxon>Bacillati</taxon>
        <taxon>Chloroflexota</taxon>
        <taxon>Chloroflexia</taxon>
        <taxon>Candidatus Chloroheliales</taxon>
        <taxon>Candidatus Chloroheliaceae</taxon>
        <taxon>Candidatus Chlorohelix</taxon>
    </lineage>
</organism>
<keyword evidence="6" id="KW-1185">Reference proteome</keyword>
<dbReference type="Proteomes" id="UP001431572">
    <property type="component" value="Chromosome 1"/>
</dbReference>
<dbReference type="PROSITE" id="PS00092">
    <property type="entry name" value="N6_MTASE"/>
    <property type="match status" value="1"/>
</dbReference>
<dbReference type="InterPro" id="IPR001091">
    <property type="entry name" value="RM_Methyltransferase"/>
</dbReference>
<evidence type="ECO:0000313" key="3">
    <source>
        <dbReference type="EMBL" id="NWJ46443.1"/>
    </source>
</evidence>
<evidence type="ECO:0000256" key="2">
    <source>
        <dbReference type="ARBA" id="ARBA00022679"/>
    </source>
</evidence>